<organism evidence="7 8">
    <name type="scientific">Besnoitia besnoiti</name>
    <name type="common">Apicomplexan protozoan</name>
    <dbReference type="NCBI Taxonomy" id="94643"/>
    <lineage>
        <taxon>Eukaryota</taxon>
        <taxon>Sar</taxon>
        <taxon>Alveolata</taxon>
        <taxon>Apicomplexa</taxon>
        <taxon>Conoidasida</taxon>
        <taxon>Coccidia</taxon>
        <taxon>Eucoccidiorida</taxon>
        <taxon>Eimeriorina</taxon>
        <taxon>Sarcocystidae</taxon>
        <taxon>Besnoitia</taxon>
    </lineage>
</organism>
<dbReference type="RefSeq" id="XP_029218850.1">
    <property type="nucleotide sequence ID" value="XM_029365267.1"/>
</dbReference>
<keyword evidence="7" id="KW-0808">Transferase</keyword>
<feature type="domain" description="PAP-associated" evidence="5">
    <location>
        <begin position="774"/>
        <end position="844"/>
    </location>
</feature>
<proteinExistence type="predicted"/>
<dbReference type="VEuPathDB" id="ToxoDB:BESB_068740"/>
<dbReference type="InterPro" id="IPR002058">
    <property type="entry name" value="PAP_assoc"/>
</dbReference>
<dbReference type="InterPro" id="IPR043519">
    <property type="entry name" value="NT_sf"/>
</dbReference>
<feature type="compositionally biased region" description="Acidic residues" evidence="3">
    <location>
        <begin position="1046"/>
        <end position="1066"/>
    </location>
</feature>
<dbReference type="GO" id="GO:1990817">
    <property type="term" value="F:poly(A) RNA polymerase activity"/>
    <property type="evidence" value="ECO:0007669"/>
    <property type="project" value="InterPro"/>
</dbReference>
<dbReference type="Gene3D" id="3.30.460.10">
    <property type="entry name" value="Beta Polymerase, domain 2"/>
    <property type="match status" value="1"/>
</dbReference>
<dbReference type="GO" id="GO:0003887">
    <property type="term" value="F:DNA-directed DNA polymerase activity"/>
    <property type="evidence" value="ECO:0007669"/>
    <property type="project" value="UniProtKB-KW"/>
</dbReference>
<feature type="compositionally biased region" description="Low complexity" evidence="3">
    <location>
        <begin position="193"/>
        <end position="204"/>
    </location>
</feature>
<evidence type="ECO:0000256" key="2">
    <source>
        <dbReference type="ARBA" id="ARBA00022842"/>
    </source>
</evidence>
<keyword evidence="2" id="KW-0460">Magnesium</keyword>
<dbReference type="GO" id="GO:0046872">
    <property type="term" value="F:metal ion binding"/>
    <property type="evidence" value="ECO:0007669"/>
    <property type="project" value="UniProtKB-KW"/>
</dbReference>
<feature type="region of interest" description="Disordered" evidence="3">
    <location>
        <begin position="1092"/>
        <end position="1224"/>
    </location>
</feature>
<protein>
    <submittedName>
        <fullName evidence="7">DNA-directed DNA polymerase</fullName>
    </submittedName>
</protein>
<dbReference type="Proteomes" id="UP000224006">
    <property type="component" value="Chromosome VI"/>
</dbReference>
<keyword evidence="7" id="KW-0239">DNA-directed DNA polymerase</keyword>
<dbReference type="KEGG" id="bbes:BESB_068740"/>
<keyword evidence="7" id="KW-0548">Nucleotidyltransferase</keyword>
<keyword evidence="8" id="KW-1185">Reference proteome</keyword>
<keyword evidence="4" id="KW-0812">Transmembrane</keyword>
<dbReference type="PANTHER" id="PTHR23092">
    <property type="entry name" value="POLY(A) RNA POLYMERASE"/>
    <property type="match status" value="1"/>
</dbReference>
<evidence type="ECO:0000313" key="7">
    <source>
        <dbReference type="EMBL" id="PFH34841.1"/>
    </source>
</evidence>
<keyword evidence="4" id="KW-0472">Membrane</keyword>
<dbReference type="InterPro" id="IPR045862">
    <property type="entry name" value="Trf4-like"/>
</dbReference>
<evidence type="ECO:0000256" key="3">
    <source>
        <dbReference type="SAM" id="MobiDB-lite"/>
    </source>
</evidence>
<feature type="compositionally biased region" description="Basic residues" evidence="3">
    <location>
        <begin position="76"/>
        <end position="87"/>
    </location>
</feature>
<dbReference type="GO" id="GO:0031499">
    <property type="term" value="C:TRAMP complex"/>
    <property type="evidence" value="ECO:0007669"/>
    <property type="project" value="TreeGrafter"/>
</dbReference>
<feature type="compositionally biased region" description="Basic and acidic residues" evidence="3">
    <location>
        <begin position="1067"/>
        <end position="1077"/>
    </location>
</feature>
<feature type="compositionally biased region" description="Low complexity" evidence="3">
    <location>
        <begin position="1175"/>
        <end position="1190"/>
    </location>
</feature>
<dbReference type="CDD" id="cd05402">
    <property type="entry name" value="NT_PAP_TUTase"/>
    <property type="match status" value="1"/>
</dbReference>
<feature type="compositionally biased region" description="Basic and acidic residues" evidence="3">
    <location>
        <begin position="1208"/>
        <end position="1218"/>
    </location>
</feature>
<feature type="region of interest" description="Disordered" evidence="3">
    <location>
        <begin position="76"/>
        <end position="293"/>
    </location>
</feature>
<dbReference type="GO" id="GO:0031123">
    <property type="term" value="P:RNA 3'-end processing"/>
    <property type="evidence" value="ECO:0007669"/>
    <property type="project" value="TreeGrafter"/>
</dbReference>
<dbReference type="GeneID" id="40311800"/>
<evidence type="ECO:0000256" key="1">
    <source>
        <dbReference type="ARBA" id="ARBA00022723"/>
    </source>
</evidence>
<feature type="domain" description="Poly(A) RNA polymerase mitochondrial-like central palm" evidence="6">
    <location>
        <begin position="493"/>
        <end position="562"/>
    </location>
</feature>
<evidence type="ECO:0000259" key="5">
    <source>
        <dbReference type="Pfam" id="PF03828"/>
    </source>
</evidence>
<feature type="compositionally biased region" description="Low complexity" evidence="3">
    <location>
        <begin position="211"/>
        <end position="262"/>
    </location>
</feature>
<name>A0A2A9MF03_BESBE</name>
<feature type="region of interest" description="Disordered" evidence="3">
    <location>
        <begin position="1046"/>
        <end position="1077"/>
    </location>
</feature>
<dbReference type="STRING" id="94643.A0A2A9MF03"/>
<dbReference type="Gene3D" id="1.10.1410.10">
    <property type="match status" value="1"/>
</dbReference>
<feature type="compositionally biased region" description="Low complexity" evidence="3">
    <location>
        <begin position="121"/>
        <end position="186"/>
    </location>
</feature>
<dbReference type="EMBL" id="NWUJ01000006">
    <property type="protein sequence ID" value="PFH34841.1"/>
    <property type="molecule type" value="Genomic_DNA"/>
</dbReference>
<dbReference type="InterPro" id="IPR054708">
    <property type="entry name" value="MTPAP-like_central"/>
</dbReference>
<dbReference type="GO" id="GO:0003729">
    <property type="term" value="F:mRNA binding"/>
    <property type="evidence" value="ECO:0007669"/>
    <property type="project" value="TreeGrafter"/>
</dbReference>
<dbReference type="Pfam" id="PF03828">
    <property type="entry name" value="PAP_assoc"/>
    <property type="match status" value="1"/>
</dbReference>
<feature type="compositionally biased region" description="Acidic residues" evidence="3">
    <location>
        <begin position="930"/>
        <end position="940"/>
    </location>
</feature>
<feature type="compositionally biased region" description="Low complexity" evidence="3">
    <location>
        <begin position="1116"/>
        <end position="1142"/>
    </location>
</feature>
<gene>
    <name evidence="7" type="ORF">BESB_068740</name>
</gene>
<reference evidence="7 8" key="1">
    <citation type="submission" date="2017-09" db="EMBL/GenBank/DDBJ databases">
        <title>Genome sequencing of Besnoitia besnoiti strain Bb-Ger1.</title>
        <authorList>
            <person name="Schares G."/>
            <person name="Venepally P."/>
            <person name="Lorenzi H.A."/>
        </authorList>
    </citation>
    <scope>NUCLEOTIDE SEQUENCE [LARGE SCALE GENOMIC DNA]</scope>
    <source>
        <strain evidence="7 8">Bb-Ger1</strain>
    </source>
</reference>
<feature type="domain" description="Poly(A) RNA polymerase mitochondrial-like central palm" evidence="6">
    <location>
        <begin position="667"/>
        <end position="708"/>
    </location>
</feature>
<dbReference type="SUPFAM" id="SSF81631">
    <property type="entry name" value="PAP/OAS1 substrate-binding domain"/>
    <property type="match status" value="1"/>
</dbReference>
<dbReference type="OrthoDB" id="333823at2759"/>
<keyword evidence="4" id="KW-1133">Transmembrane helix</keyword>
<sequence>MIVPGVYVDECRGKRHKILFCSLGVGCCSVIGLAVVSSIFWRPLPFVVAPVLVSLLVLACGTMAPVTKDLAQIGRKTKKKKKAKQAKKVVVASESKLLKERGRPGPPRKRAPRENGVPADSSVGLSLPSQTSSSQSASAEASDDTPSSSAPSTPLSSSLSRSDASVPSSRAAAQGPPRPGRGAAAPRTPPPASSSSRRSIPSASPRRRPRGTAAAACVSARAPSSQSPSSSSAPSLLFPYASSAPSPAAPSSPRAPAAPGAACREGVSAPAHKQDDPKGAGGEETEWLGSDAYFVAEDEEKNQRQLETNTKIRGLLTSFRSSVGARGAEALPGATQPLGSFLDDFSPLEAHSESTAETMAASPDSPSMASSFSPSPFTTFSLACPALPRALGVDTLRRGRDEEASDEETDGREVKRKKSAAEEHAAAPAESDQGDAAAAAAAVPDSVGEETGTLEPPKTYAETAAEGGGRLHGPPWTRNDLGNRDHLDFFHRLHEECLDFIHWIDATEDEERKRAKVLARITALARLLWDDCVVCPFGSYYTSLCLPHADLDVCIFINSKPPLLEEFHELGAIDTTRNNFMSSCPSESSFSTLPSYKRLAYLTEKVMAEAATCQETCGQHASFRKKKEESAQCLRRLATLLSSCRITLPSADAGASLGAGCAESLAAPLIRDLQLILEARVPICRFVDSETGINVDVSIDQQSAVLTSLYVRLQLLRFPLLRPLMLLNKATLKHWRLNEPFTGGVGSYLLFVMALSFLQLNPRLYDRRAHQRYSLGHALFEFLHHYGVDFRYPSVGLSVRNKGRLFPKDRRRWRYGPEHGEGGPEYYYSTEQDRFLLAAESPLEPFRDIGRGAFQMPQIRSAWRSVYARMASRLRAETRPCRYRVVRSSDSLLSYLIPPEPFRLLPPRPPLDAAKCHKDYFRPPRRRLEEDDEAPDEAPEDGERPTGACSSSFSSLPPHVTLFRRVCGLRAVTTEPSKAAVAKEQRLFEACFLSSGGRKQSGAERNRRGLKLLKKKIHQLEKEQRLGGRGLSPFPRQNSHFFFEADSEAEREAEEEDDEEEDDKEQDEAAEKAETRLSSKLSAPIFVNLLSASSSDEDDAHVAATGLGGKGVKTNSTMPSSSPSASLSTPPSSPPMSWASSPEHSRDGLAPSARLPPAQRHSITSDDDDAPIVLSSAASSRAASPAKARQAGGGGAVGMCVDDDEASSSDREDAEAGERAGSVPSYRDVLLQKATKIDAEKSAPAAKLATFDLGGKEAEAAAGDALTYLTQRSACKGKWEEKESDAESE</sequence>
<dbReference type="PANTHER" id="PTHR23092:SF15">
    <property type="entry name" value="INACTIVE NON-CANONICAL POLY(A) RNA POLYMERASE PROTEIN TRF4-2-RELATED"/>
    <property type="match status" value="1"/>
</dbReference>
<feature type="compositionally biased region" description="Low complexity" evidence="3">
    <location>
        <begin position="358"/>
        <end position="375"/>
    </location>
</feature>
<feature type="compositionally biased region" description="Low complexity" evidence="3">
    <location>
        <begin position="426"/>
        <end position="446"/>
    </location>
</feature>
<evidence type="ECO:0000259" key="6">
    <source>
        <dbReference type="Pfam" id="PF22600"/>
    </source>
</evidence>
<keyword evidence="1" id="KW-0479">Metal-binding</keyword>
<evidence type="ECO:0000313" key="8">
    <source>
        <dbReference type="Proteomes" id="UP000224006"/>
    </source>
</evidence>
<evidence type="ECO:0000256" key="4">
    <source>
        <dbReference type="SAM" id="Phobius"/>
    </source>
</evidence>
<comment type="caution">
    <text evidence="7">The sequence shown here is derived from an EMBL/GenBank/DDBJ whole genome shotgun (WGS) entry which is preliminary data.</text>
</comment>
<feature type="region of interest" description="Disordered" evidence="3">
    <location>
        <begin position="351"/>
        <end position="375"/>
    </location>
</feature>
<feature type="transmembrane region" description="Helical" evidence="4">
    <location>
        <begin position="18"/>
        <end position="41"/>
    </location>
</feature>
<dbReference type="Pfam" id="PF22600">
    <property type="entry name" value="MTPAP-like_central"/>
    <property type="match status" value="2"/>
</dbReference>
<dbReference type="GO" id="GO:0005730">
    <property type="term" value="C:nucleolus"/>
    <property type="evidence" value="ECO:0007669"/>
    <property type="project" value="TreeGrafter"/>
</dbReference>
<accession>A0A2A9MF03</accession>
<dbReference type="SUPFAM" id="SSF81301">
    <property type="entry name" value="Nucleotidyltransferase"/>
    <property type="match status" value="1"/>
</dbReference>
<feature type="region of interest" description="Disordered" evidence="3">
    <location>
        <begin position="922"/>
        <end position="953"/>
    </location>
</feature>
<feature type="region of interest" description="Disordered" evidence="3">
    <location>
        <begin position="395"/>
        <end position="457"/>
    </location>
</feature>
<dbReference type="GO" id="GO:0043634">
    <property type="term" value="P:polyadenylation-dependent ncRNA catabolic process"/>
    <property type="evidence" value="ECO:0007669"/>
    <property type="project" value="TreeGrafter"/>
</dbReference>